<proteinExistence type="inferred from homology"/>
<dbReference type="PANTHER" id="PTHR34979:SF1">
    <property type="entry name" value="INNER MEMBRANE PROTEIN YGAZ"/>
    <property type="match status" value="1"/>
</dbReference>
<sequence length="236" mass="25560">MTHPYTRSEILRGARDALPVMFAVAPYAMVLGAQASQVGLSLVEVGAMTGLNFAGGSEFAAIKLWAAVPPMLTIVLITLLINSRHIVMGAALAPYLQHLPKRKVIPALFFMADEGWAISYADTMRRSLAQQQPAFSGPYYWGACLPFYPVWVGFALIGTAIGPALGNIEAYGFAMAFPAVFIVLLRGMWKGPRLACPWLVSLLVAILVYLTVPGAWFVFAGVIAGMLFTYLRAMAR</sequence>
<keyword evidence="4" id="KW-1003">Cell membrane</keyword>
<feature type="transmembrane region" description="Helical" evidence="8">
    <location>
        <begin position="20"/>
        <end position="40"/>
    </location>
</feature>
<keyword evidence="7 8" id="KW-0472">Membrane</keyword>
<evidence type="ECO:0000256" key="7">
    <source>
        <dbReference type="ARBA" id="ARBA00023136"/>
    </source>
</evidence>
<name>A0A0P8X5B2_PSEFL</name>
<evidence type="ECO:0000256" key="2">
    <source>
        <dbReference type="ARBA" id="ARBA00010735"/>
    </source>
</evidence>
<dbReference type="PATRIC" id="fig|294.162.peg.978"/>
<evidence type="ECO:0000313" key="9">
    <source>
        <dbReference type="EMBL" id="KPU61266.1"/>
    </source>
</evidence>
<dbReference type="Proteomes" id="UP000050349">
    <property type="component" value="Unassembled WGS sequence"/>
</dbReference>
<dbReference type="PANTHER" id="PTHR34979">
    <property type="entry name" value="INNER MEMBRANE PROTEIN YGAZ"/>
    <property type="match status" value="1"/>
</dbReference>
<dbReference type="GO" id="GO:0005886">
    <property type="term" value="C:plasma membrane"/>
    <property type="evidence" value="ECO:0007669"/>
    <property type="project" value="UniProtKB-SubCell"/>
</dbReference>
<dbReference type="RefSeq" id="WP_057396362.1">
    <property type="nucleotide sequence ID" value="NZ_LJXB01000058.1"/>
</dbReference>
<evidence type="ECO:0000256" key="1">
    <source>
        <dbReference type="ARBA" id="ARBA00004651"/>
    </source>
</evidence>
<comment type="subcellular location">
    <subcellularLocation>
        <location evidence="1">Cell membrane</location>
        <topology evidence="1">Multi-pass membrane protein</topology>
    </subcellularLocation>
</comment>
<dbReference type="EMBL" id="LJXB01000058">
    <property type="protein sequence ID" value="KPU61266.1"/>
    <property type="molecule type" value="Genomic_DNA"/>
</dbReference>
<evidence type="ECO:0000256" key="6">
    <source>
        <dbReference type="ARBA" id="ARBA00022989"/>
    </source>
</evidence>
<comment type="caution">
    <text evidence="9">The sequence shown here is derived from an EMBL/GenBank/DDBJ whole genome shotgun (WGS) entry which is preliminary data.</text>
</comment>
<keyword evidence="6 8" id="KW-1133">Transmembrane helix</keyword>
<evidence type="ECO:0000256" key="4">
    <source>
        <dbReference type="ARBA" id="ARBA00022475"/>
    </source>
</evidence>
<feature type="transmembrane region" description="Helical" evidence="8">
    <location>
        <begin position="60"/>
        <end position="81"/>
    </location>
</feature>
<reference evidence="9 10" key="1">
    <citation type="submission" date="2015-09" db="EMBL/GenBank/DDBJ databases">
        <authorList>
            <person name="Jackson K.R."/>
            <person name="Lunt B.L."/>
            <person name="Fisher J.N.B."/>
            <person name="Gardner A.V."/>
            <person name="Bailey M.E."/>
            <person name="Deus L.M."/>
            <person name="Earl A.S."/>
            <person name="Gibby P.D."/>
            <person name="Hartmann K.A."/>
            <person name="Liu J.E."/>
            <person name="Manci A.M."/>
            <person name="Nielsen D.A."/>
            <person name="Solomon M.B."/>
            <person name="Breakwell D.P."/>
            <person name="Burnett S.H."/>
            <person name="Grose J.H."/>
        </authorList>
    </citation>
    <scope>NUCLEOTIDE SEQUENCE [LARGE SCALE GENOMIC DNA]</scope>
    <source>
        <strain evidence="9 10">S613</strain>
    </source>
</reference>
<protein>
    <submittedName>
        <fullName evidence="9">AzlC family protein</fullName>
    </submittedName>
</protein>
<dbReference type="Pfam" id="PF03591">
    <property type="entry name" value="AzlC"/>
    <property type="match status" value="1"/>
</dbReference>
<keyword evidence="5 8" id="KW-0812">Transmembrane</keyword>
<dbReference type="GO" id="GO:1903785">
    <property type="term" value="P:L-valine transmembrane transport"/>
    <property type="evidence" value="ECO:0007669"/>
    <property type="project" value="TreeGrafter"/>
</dbReference>
<organism evidence="9 10">
    <name type="scientific">Pseudomonas fluorescens</name>
    <dbReference type="NCBI Taxonomy" id="294"/>
    <lineage>
        <taxon>Bacteria</taxon>
        <taxon>Pseudomonadati</taxon>
        <taxon>Pseudomonadota</taxon>
        <taxon>Gammaproteobacteria</taxon>
        <taxon>Pseudomonadales</taxon>
        <taxon>Pseudomonadaceae</taxon>
        <taxon>Pseudomonas</taxon>
    </lineage>
</organism>
<feature type="transmembrane region" description="Helical" evidence="8">
    <location>
        <begin position="139"/>
        <end position="162"/>
    </location>
</feature>
<feature type="transmembrane region" description="Helical" evidence="8">
    <location>
        <begin position="168"/>
        <end position="187"/>
    </location>
</feature>
<dbReference type="AlphaFoldDB" id="A0A0P8X5B2"/>
<comment type="similarity">
    <text evidence="2">Belongs to the AzlC family.</text>
</comment>
<evidence type="ECO:0000256" key="3">
    <source>
        <dbReference type="ARBA" id="ARBA00022448"/>
    </source>
</evidence>
<evidence type="ECO:0000256" key="8">
    <source>
        <dbReference type="SAM" id="Phobius"/>
    </source>
</evidence>
<evidence type="ECO:0000313" key="10">
    <source>
        <dbReference type="Proteomes" id="UP000050349"/>
    </source>
</evidence>
<feature type="transmembrane region" description="Helical" evidence="8">
    <location>
        <begin position="194"/>
        <end position="210"/>
    </location>
</feature>
<evidence type="ECO:0000256" key="5">
    <source>
        <dbReference type="ARBA" id="ARBA00022692"/>
    </source>
</evidence>
<accession>A0A0P8X5B2</accession>
<dbReference type="InterPro" id="IPR011606">
    <property type="entry name" value="Brnchd-chn_aa_trnsp_permease"/>
</dbReference>
<gene>
    <name evidence="9" type="ORF">AN403_5537</name>
</gene>
<keyword evidence="3" id="KW-0813">Transport</keyword>
<dbReference type="OrthoDB" id="9803444at2"/>